<feature type="compositionally biased region" description="Basic and acidic residues" evidence="3">
    <location>
        <begin position="26"/>
        <end position="39"/>
    </location>
</feature>
<evidence type="ECO:0000256" key="2">
    <source>
        <dbReference type="ARBA" id="ARBA00023306"/>
    </source>
</evidence>
<dbReference type="InterPro" id="IPR032054">
    <property type="entry name" value="Cdt1_C"/>
</dbReference>
<dbReference type="GO" id="GO:0070182">
    <property type="term" value="F:DNA polymerase binding"/>
    <property type="evidence" value="ECO:0007669"/>
    <property type="project" value="TreeGrafter"/>
</dbReference>
<comment type="caution">
    <text evidence="5">The sequence shown here is derived from an EMBL/GenBank/DDBJ whole genome shotgun (WGS) entry which is preliminary data.</text>
</comment>
<dbReference type="InterPro" id="IPR036390">
    <property type="entry name" value="WH_DNA-bd_sf"/>
</dbReference>
<feature type="region of interest" description="Disordered" evidence="3">
    <location>
        <begin position="233"/>
        <end position="261"/>
    </location>
</feature>
<dbReference type="GO" id="GO:0071163">
    <property type="term" value="P:DNA replication preinitiation complex assembly"/>
    <property type="evidence" value="ECO:0007669"/>
    <property type="project" value="InterPro"/>
</dbReference>
<evidence type="ECO:0000313" key="6">
    <source>
        <dbReference type="Proteomes" id="UP001367676"/>
    </source>
</evidence>
<dbReference type="GO" id="GO:0003677">
    <property type="term" value="F:DNA binding"/>
    <property type="evidence" value="ECO:0007669"/>
    <property type="project" value="InterPro"/>
</dbReference>
<dbReference type="Pfam" id="PF08839">
    <property type="entry name" value="CDT1"/>
    <property type="match status" value="1"/>
</dbReference>
<dbReference type="GO" id="GO:0000278">
    <property type="term" value="P:mitotic cell cycle"/>
    <property type="evidence" value="ECO:0007669"/>
    <property type="project" value="TreeGrafter"/>
</dbReference>
<accession>A0AAN9TH65</accession>
<dbReference type="PANTHER" id="PTHR28637">
    <property type="entry name" value="DNA REPLICATION FACTOR CDT1"/>
    <property type="match status" value="1"/>
</dbReference>
<feature type="region of interest" description="Disordered" evidence="3">
    <location>
        <begin position="1"/>
        <end position="43"/>
    </location>
</feature>
<feature type="region of interest" description="Disordered" evidence="3">
    <location>
        <begin position="161"/>
        <end position="182"/>
    </location>
</feature>
<dbReference type="InterPro" id="IPR045173">
    <property type="entry name" value="Cdt1"/>
</dbReference>
<keyword evidence="2" id="KW-0131">Cell cycle</keyword>
<dbReference type="SMART" id="SM01075">
    <property type="entry name" value="CDT1"/>
    <property type="match status" value="1"/>
</dbReference>
<feature type="domain" description="CDT1 Geminin-binding" evidence="4">
    <location>
        <begin position="347"/>
        <end position="496"/>
    </location>
</feature>
<dbReference type="Pfam" id="PF16679">
    <property type="entry name" value="CDT1_C"/>
    <property type="match status" value="1"/>
</dbReference>
<evidence type="ECO:0000313" key="5">
    <source>
        <dbReference type="EMBL" id="KAK7590156.1"/>
    </source>
</evidence>
<dbReference type="GO" id="GO:0000076">
    <property type="term" value="P:DNA replication checkpoint signaling"/>
    <property type="evidence" value="ECO:0007669"/>
    <property type="project" value="TreeGrafter"/>
</dbReference>
<dbReference type="InterPro" id="IPR014939">
    <property type="entry name" value="CDT1_Gemini-bd-like"/>
</dbReference>
<proteinExistence type="inferred from homology"/>
<feature type="compositionally biased region" description="Polar residues" evidence="3">
    <location>
        <begin position="13"/>
        <end position="23"/>
    </location>
</feature>
<dbReference type="AlphaFoldDB" id="A0AAN9TH65"/>
<dbReference type="Gene3D" id="1.10.10.1420">
    <property type="entry name" value="DNA replication factor Cdt1, C-terminal WH domain"/>
    <property type="match status" value="1"/>
</dbReference>
<dbReference type="SUPFAM" id="SSF46785">
    <property type="entry name" value="Winged helix' DNA-binding domain"/>
    <property type="match status" value="1"/>
</dbReference>
<dbReference type="CDD" id="cd08767">
    <property type="entry name" value="Cdt1_c"/>
    <property type="match status" value="1"/>
</dbReference>
<dbReference type="Proteomes" id="UP001367676">
    <property type="component" value="Unassembled WGS sequence"/>
</dbReference>
<dbReference type="InterPro" id="IPR038090">
    <property type="entry name" value="Cdt1_C_WH_dom_sf"/>
</dbReference>
<name>A0AAN9TH65_9HEMI</name>
<feature type="compositionally biased region" description="Low complexity" evidence="3">
    <location>
        <begin position="547"/>
        <end position="556"/>
    </location>
</feature>
<evidence type="ECO:0000256" key="3">
    <source>
        <dbReference type="SAM" id="MobiDB-lite"/>
    </source>
</evidence>
<organism evidence="5 6">
    <name type="scientific">Parthenolecanium corni</name>
    <dbReference type="NCBI Taxonomy" id="536013"/>
    <lineage>
        <taxon>Eukaryota</taxon>
        <taxon>Metazoa</taxon>
        <taxon>Ecdysozoa</taxon>
        <taxon>Arthropoda</taxon>
        <taxon>Hexapoda</taxon>
        <taxon>Insecta</taxon>
        <taxon>Pterygota</taxon>
        <taxon>Neoptera</taxon>
        <taxon>Paraneoptera</taxon>
        <taxon>Hemiptera</taxon>
        <taxon>Sternorrhyncha</taxon>
        <taxon>Coccoidea</taxon>
        <taxon>Coccidae</taxon>
        <taxon>Parthenolecanium</taxon>
    </lineage>
</organism>
<dbReference type="GO" id="GO:0005634">
    <property type="term" value="C:nucleus"/>
    <property type="evidence" value="ECO:0007669"/>
    <property type="project" value="TreeGrafter"/>
</dbReference>
<dbReference type="CDD" id="cd08674">
    <property type="entry name" value="Cdt1_m"/>
    <property type="match status" value="1"/>
</dbReference>
<protein>
    <recommendedName>
        <fullName evidence="4">CDT1 Geminin-binding domain-containing protein</fullName>
    </recommendedName>
</protein>
<keyword evidence="6" id="KW-1185">Reference proteome</keyword>
<gene>
    <name evidence="5" type="ORF">V9T40_001769</name>
</gene>
<feature type="region of interest" description="Disordered" evidence="3">
    <location>
        <begin position="532"/>
        <end position="556"/>
    </location>
</feature>
<evidence type="ECO:0000256" key="1">
    <source>
        <dbReference type="ARBA" id="ARBA00008356"/>
    </source>
</evidence>
<dbReference type="EMBL" id="JBBCAQ010000022">
    <property type="protein sequence ID" value="KAK7590156.1"/>
    <property type="molecule type" value="Genomic_DNA"/>
</dbReference>
<sequence length="699" mass="78914">MQTTLDKFYQKSRGPSSLRSKLSQKGPHDKLKEEPRDETQVTVPSPTIVEFNTKFEPVSETTLTDNLCTTPTKSYYVEPNDQLKSEPEDEVQITVPSQTVVECRSKSEPVSEISISDHLCTTPTKSHRIESSVDTEIEPLPSTSKCQTDNEIDAEISLRLLDEDEKNDKATEVEPLPSSSKCSADLEIVPKTPSSRLLGEDRCATPTRSPATQTVLRKQLRLGEYSRVLRDSKRTLSRKRTIDGSGDAGTSPTDIRRSMNDIYGSPKLRKCNMVEVEITSPAKRGTLKPRRLFDPSIVSSPKKNLSYVSPSKLLAEGPIRSPQPSPRKLNLERVDYLLAEGKEALVLPRKYLDLEETFHWIETIIKIRMSRKETISFNAIRNDVRKATGRRFTEEHLGQIKAIYPEAFKLSRQLVKVPMSREKSYELIIEIPNHTKSSEREKIFHDSLIERTKLHHQQFLEEYDSTLKISANEVKRWHREFNLNDVPDIEPIPLPKPPNTNEVALSAKDVLAKTHAIVSGNKRLERALSTISEEKTTSESQKPCQPASPACPVSPASPAIAKKAAARQKSLKGIPLGVLEKVRAKEAAKHAQDMTRTPAAAKEVIMLSRLPEIARILRVLFVKEKKSILPEELVLRVVGQSYKEKMSPKELLEHFELLSKHQPGWINSCKVENKPYIRLSKDADMTRVLGRLQKLIESS</sequence>
<evidence type="ECO:0000259" key="4">
    <source>
        <dbReference type="SMART" id="SM01075"/>
    </source>
</evidence>
<dbReference type="GO" id="GO:0030174">
    <property type="term" value="P:regulation of DNA-templated DNA replication initiation"/>
    <property type="evidence" value="ECO:0007669"/>
    <property type="project" value="InterPro"/>
</dbReference>
<dbReference type="PANTHER" id="PTHR28637:SF1">
    <property type="entry name" value="DNA REPLICATION FACTOR CDT1"/>
    <property type="match status" value="1"/>
</dbReference>
<reference evidence="5 6" key="1">
    <citation type="submission" date="2024-03" db="EMBL/GenBank/DDBJ databases">
        <title>Adaptation during the transition from Ophiocordyceps entomopathogen to insect associate is accompanied by gene loss and intensified selection.</title>
        <authorList>
            <person name="Ward C.M."/>
            <person name="Onetto C.A."/>
            <person name="Borneman A.R."/>
        </authorList>
    </citation>
    <scope>NUCLEOTIDE SEQUENCE [LARGE SCALE GENOMIC DNA]</scope>
    <source>
        <strain evidence="5">AWRI1</strain>
        <tissue evidence="5">Single Adult Female</tissue>
    </source>
</reference>
<comment type="similarity">
    <text evidence="1">Belongs to the Cdt1 family.</text>
</comment>